<sequence>MAKEFVYLDSDEISAVRTAARDRKMYVTFFEKLTWSMGDGYGLKVVECTPCSTDKSLAKVGALICGENTNPLAVKQ</sequence>
<dbReference type="VEuPathDB" id="FungiDB:A1O9_05164"/>
<dbReference type="HOGENOM" id="CLU_2654506_0_0_1"/>
<dbReference type="Proteomes" id="UP000027920">
    <property type="component" value="Unassembled WGS sequence"/>
</dbReference>
<dbReference type="InterPro" id="IPR036526">
    <property type="entry name" value="C-N_Hydrolase_sf"/>
</dbReference>
<dbReference type="STRING" id="1182545.A0A072PBW2"/>
<reference evidence="1 2" key="1">
    <citation type="submission" date="2013-03" db="EMBL/GenBank/DDBJ databases">
        <title>The Genome Sequence of Exophiala aquamarina CBS 119918.</title>
        <authorList>
            <consortium name="The Broad Institute Genomics Platform"/>
            <person name="Cuomo C."/>
            <person name="de Hoog S."/>
            <person name="Gorbushina A."/>
            <person name="Walker B."/>
            <person name="Young S.K."/>
            <person name="Zeng Q."/>
            <person name="Gargeya S."/>
            <person name="Fitzgerald M."/>
            <person name="Haas B."/>
            <person name="Abouelleil A."/>
            <person name="Allen A.W."/>
            <person name="Alvarado L."/>
            <person name="Arachchi H.M."/>
            <person name="Berlin A.M."/>
            <person name="Chapman S.B."/>
            <person name="Gainer-Dewar J."/>
            <person name="Goldberg J."/>
            <person name="Griggs A."/>
            <person name="Gujja S."/>
            <person name="Hansen M."/>
            <person name="Howarth C."/>
            <person name="Imamovic A."/>
            <person name="Ireland A."/>
            <person name="Larimer J."/>
            <person name="McCowan C."/>
            <person name="Murphy C."/>
            <person name="Pearson M."/>
            <person name="Poon T.W."/>
            <person name="Priest M."/>
            <person name="Roberts A."/>
            <person name="Saif S."/>
            <person name="Shea T."/>
            <person name="Sisk P."/>
            <person name="Sykes S."/>
            <person name="Wortman J."/>
            <person name="Nusbaum C."/>
            <person name="Birren B."/>
        </authorList>
    </citation>
    <scope>NUCLEOTIDE SEQUENCE [LARGE SCALE GENOMIC DNA]</scope>
    <source>
        <strain evidence="1 2">CBS 119918</strain>
    </source>
</reference>
<dbReference type="GeneID" id="25280090"/>
<dbReference type="Gene3D" id="3.60.110.10">
    <property type="entry name" value="Carbon-nitrogen hydrolase"/>
    <property type="match status" value="1"/>
</dbReference>
<dbReference type="EMBL" id="AMGV01000004">
    <property type="protein sequence ID" value="KEF57247.1"/>
    <property type="molecule type" value="Genomic_DNA"/>
</dbReference>
<dbReference type="OrthoDB" id="10250282at2759"/>
<proteinExistence type="predicted"/>
<dbReference type="SUPFAM" id="SSF56317">
    <property type="entry name" value="Carbon-nitrogen hydrolase"/>
    <property type="match status" value="1"/>
</dbReference>
<comment type="caution">
    <text evidence="1">The sequence shown here is derived from an EMBL/GenBank/DDBJ whole genome shotgun (WGS) entry which is preliminary data.</text>
</comment>
<accession>A0A072PBW2</accession>
<name>A0A072PBW2_9EURO</name>
<dbReference type="AlphaFoldDB" id="A0A072PBW2"/>
<protein>
    <submittedName>
        <fullName evidence="1">Uncharacterized protein</fullName>
    </submittedName>
</protein>
<dbReference type="RefSeq" id="XP_013259837.1">
    <property type="nucleotide sequence ID" value="XM_013404383.1"/>
</dbReference>
<evidence type="ECO:0000313" key="2">
    <source>
        <dbReference type="Proteomes" id="UP000027920"/>
    </source>
</evidence>
<organism evidence="1 2">
    <name type="scientific">Exophiala aquamarina CBS 119918</name>
    <dbReference type="NCBI Taxonomy" id="1182545"/>
    <lineage>
        <taxon>Eukaryota</taxon>
        <taxon>Fungi</taxon>
        <taxon>Dikarya</taxon>
        <taxon>Ascomycota</taxon>
        <taxon>Pezizomycotina</taxon>
        <taxon>Eurotiomycetes</taxon>
        <taxon>Chaetothyriomycetidae</taxon>
        <taxon>Chaetothyriales</taxon>
        <taxon>Herpotrichiellaceae</taxon>
        <taxon>Exophiala</taxon>
    </lineage>
</organism>
<keyword evidence="2" id="KW-1185">Reference proteome</keyword>
<evidence type="ECO:0000313" key="1">
    <source>
        <dbReference type="EMBL" id="KEF57247.1"/>
    </source>
</evidence>
<gene>
    <name evidence="1" type="ORF">A1O9_05164</name>
</gene>